<feature type="domain" description="TonB-dependent receptor plug" evidence="16">
    <location>
        <begin position="62"/>
        <end position="166"/>
    </location>
</feature>
<dbReference type="EMBL" id="JACHHQ010000010">
    <property type="protein sequence ID" value="MBB5202049.1"/>
    <property type="molecule type" value="Genomic_DNA"/>
</dbReference>
<evidence type="ECO:0000256" key="12">
    <source>
        <dbReference type="ARBA" id="ARBA00023237"/>
    </source>
</evidence>
<comment type="subcellular location">
    <subcellularLocation>
        <location evidence="1 13">Cell outer membrane</location>
        <topology evidence="1 13">Multi-pass membrane protein</topology>
    </subcellularLocation>
</comment>
<comment type="similarity">
    <text evidence="2 13 14">Belongs to the TonB-dependent receptor family.</text>
</comment>
<dbReference type="Gene3D" id="2.40.170.20">
    <property type="entry name" value="TonB-dependent receptor, beta-barrel domain"/>
    <property type="match status" value="1"/>
</dbReference>
<keyword evidence="6 13" id="KW-0812">Transmembrane</keyword>
<keyword evidence="12 13" id="KW-0998">Cell outer membrane</keyword>
<dbReference type="Pfam" id="PF07715">
    <property type="entry name" value="Plug"/>
    <property type="match status" value="1"/>
</dbReference>
<accession>A0A840S0C8</accession>
<dbReference type="PANTHER" id="PTHR32552:SF81">
    <property type="entry name" value="TONB-DEPENDENT OUTER MEMBRANE RECEPTOR"/>
    <property type="match status" value="1"/>
</dbReference>
<dbReference type="InterPro" id="IPR037066">
    <property type="entry name" value="Plug_dom_sf"/>
</dbReference>
<dbReference type="GO" id="GO:0009279">
    <property type="term" value="C:cell outer membrane"/>
    <property type="evidence" value="ECO:0007669"/>
    <property type="project" value="UniProtKB-SubCell"/>
</dbReference>
<evidence type="ECO:0000256" key="3">
    <source>
        <dbReference type="ARBA" id="ARBA00022448"/>
    </source>
</evidence>
<evidence type="ECO:0000256" key="5">
    <source>
        <dbReference type="ARBA" id="ARBA00022496"/>
    </source>
</evidence>
<dbReference type="SUPFAM" id="SSF56935">
    <property type="entry name" value="Porins"/>
    <property type="match status" value="1"/>
</dbReference>
<evidence type="ECO:0000256" key="8">
    <source>
        <dbReference type="ARBA" id="ARBA00023065"/>
    </source>
</evidence>
<organism evidence="17 18">
    <name type="scientific">Glaciimonas immobilis</name>
    <dbReference type="NCBI Taxonomy" id="728004"/>
    <lineage>
        <taxon>Bacteria</taxon>
        <taxon>Pseudomonadati</taxon>
        <taxon>Pseudomonadota</taxon>
        <taxon>Betaproteobacteria</taxon>
        <taxon>Burkholderiales</taxon>
        <taxon>Oxalobacteraceae</taxon>
        <taxon>Glaciimonas</taxon>
    </lineage>
</organism>
<dbReference type="Gene3D" id="2.170.130.10">
    <property type="entry name" value="TonB-dependent receptor, plug domain"/>
    <property type="match status" value="1"/>
</dbReference>
<evidence type="ECO:0000256" key="1">
    <source>
        <dbReference type="ARBA" id="ARBA00004571"/>
    </source>
</evidence>
<gene>
    <name evidence="17" type="ORF">HNR39_003912</name>
</gene>
<keyword evidence="10 13" id="KW-0472">Membrane</keyword>
<evidence type="ECO:0000256" key="10">
    <source>
        <dbReference type="ARBA" id="ARBA00023136"/>
    </source>
</evidence>
<dbReference type="Pfam" id="PF00593">
    <property type="entry name" value="TonB_dep_Rec_b-barrel"/>
    <property type="match status" value="1"/>
</dbReference>
<dbReference type="PROSITE" id="PS52016">
    <property type="entry name" value="TONB_DEPENDENT_REC_3"/>
    <property type="match status" value="1"/>
</dbReference>
<keyword evidence="11" id="KW-0675">Receptor</keyword>
<keyword evidence="8" id="KW-0406">Ion transport</keyword>
<evidence type="ECO:0000256" key="7">
    <source>
        <dbReference type="ARBA" id="ARBA00023004"/>
    </source>
</evidence>
<dbReference type="InterPro" id="IPR036942">
    <property type="entry name" value="Beta-barrel_TonB_sf"/>
</dbReference>
<dbReference type="InterPro" id="IPR039426">
    <property type="entry name" value="TonB-dep_rcpt-like"/>
</dbReference>
<keyword evidence="4 13" id="KW-1134">Transmembrane beta strand</keyword>
<evidence type="ECO:0000259" key="15">
    <source>
        <dbReference type="Pfam" id="PF00593"/>
    </source>
</evidence>
<dbReference type="Proteomes" id="UP000571084">
    <property type="component" value="Unassembled WGS sequence"/>
</dbReference>
<dbReference type="PANTHER" id="PTHR32552">
    <property type="entry name" value="FERRICHROME IRON RECEPTOR-RELATED"/>
    <property type="match status" value="1"/>
</dbReference>
<evidence type="ECO:0000313" key="18">
    <source>
        <dbReference type="Proteomes" id="UP000571084"/>
    </source>
</evidence>
<keyword evidence="5" id="KW-0410">Iron transport</keyword>
<name>A0A840S0C8_9BURK</name>
<keyword evidence="3 13" id="KW-0813">Transport</keyword>
<dbReference type="AlphaFoldDB" id="A0A840S0C8"/>
<evidence type="ECO:0000256" key="9">
    <source>
        <dbReference type="ARBA" id="ARBA00023077"/>
    </source>
</evidence>
<comment type="caution">
    <text evidence="17">The sequence shown here is derived from an EMBL/GenBank/DDBJ whole genome shotgun (WGS) entry which is preliminary data.</text>
</comment>
<evidence type="ECO:0000259" key="16">
    <source>
        <dbReference type="Pfam" id="PF07715"/>
    </source>
</evidence>
<proteinExistence type="inferred from homology"/>
<keyword evidence="9 14" id="KW-0798">TonB box</keyword>
<evidence type="ECO:0008006" key="19">
    <source>
        <dbReference type="Google" id="ProtNLM"/>
    </source>
</evidence>
<evidence type="ECO:0000256" key="6">
    <source>
        <dbReference type="ARBA" id="ARBA00022692"/>
    </source>
</evidence>
<evidence type="ECO:0000256" key="11">
    <source>
        <dbReference type="ARBA" id="ARBA00023170"/>
    </source>
</evidence>
<reference evidence="17 18" key="1">
    <citation type="submission" date="2020-08" db="EMBL/GenBank/DDBJ databases">
        <title>Genomic Encyclopedia of Type Strains, Phase IV (KMG-IV): sequencing the most valuable type-strain genomes for metagenomic binning, comparative biology and taxonomic classification.</title>
        <authorList>
            <person name="Goeker M."/>
        </authorList>
    </citation>
    <scope>NUCLEOTIDE SEQUENCE [LARGE SCALE GENOMIC DNA]</scope>
    <source>
        <strain evidence="17 18">DSM 23240</strain>
    </source>
</reference>
<protein>
    <recommendedName>
        <fullName evidence="19">TonB-dependent receptor</fullName>
    </recommendedName>
</protein>
<keyword evidence="7" id="KW-0408">Iron</keyword>
<feature type="domain" description="TonB-dependent receptor-like beta-barrel" evidence="15">
    <location>
        <begin position="222"/>
        <end position="650"/>
    </location>
</feature>
<sequence>MKINNQAHPSALWRFSMSIAVLGTMSLSLLGPVFAADQVLDGIVIESSRTSQIGIADSANAGTVTQQQLEARTVYRPGETLEAVPGLIVSQHSGEGKANQYYLRGFNLDHGTDLRTTVDGMLVNQRSHAHGQGWTDLNFLIPELVTRLDYKKGPYYASEGDFSSAGSASVVYADKLEHRIASVGLGQNGYRRLMLADSPAFGYGNLLYALELFHNDGPFTHPDDYQKLNGVLRYSQGTKTNGFGISAMAYHGHWNATDQIAKRAVDAGTLGRFDAIDPTDGGLSHRYSLSADWHQMTEQGATNINAYVLHNKLDLFSNFTYFLENPVNGDQFNQRDRRTTTGFNASQALLTPIFGKESETTIGLQLQNDNIFNGLLSTVARQRFSTTREDHIVESSAGFYVENKTSWAEKFKTVVGIREDVYRFDVKSDNSANSGNVHSSIASPKLGMIFGPWSKTEYYLNIGAGFHSNDARGTTITVDPKNSAAPAARVPPLVRSKGLEVGARTEIIPGLQSSFSLYRLDFASELLFSGDAGTTQASRPSRRVGFEFNNYYKVTQWLTIDTDLAFARAHFRDPDPVGNRIPGAVEGVASVALALDHVGPYFGALQLRYFGPRPLIEDNSVRSNSTTTLNGRIGYKINRNMHVELEGYNLTNRQASAIDYYYPSRLSSEAAGASTLGVHFHPIESRSFRLTLVAAY</sequence>
<evidence type="ECO:0000256" key="2">
    <source>
        <dbReference type="ARBA" id="ARBA00009810"/>
    </source>
</evidence>
<dbReference type="GO" id="GO:0006826">
    <property type="term" value="P:iron ion transport"/>
    <property type="evidence" value="ECO:0007669"/>
    <property type="project" value="UniProtKB-KW"/>
</dbReference>
<dbReference type="InterPro" id="IPR012910">
    <property type="entry name" value="Plug_dom"/>
</dbReference>
<keyword evidence="18" id="KW-1185">Reference proteome</keyword>
<evidence type="ECO:0000256" key="13">
    <source>
        <dbReference type="PROSITE-ProRule" id="PRU01360"/>
    </source>
</evidence>
<evidence type="ECO:0000313" key="17">
    <source>
        <dbReference type="EMBL" id="MBB5202049.1"/>
    </source>
</evidence>
<evidence type="ECO:0000256" key="4">
    <source>
        <dbReference type="ARBA" id="ARBA00022452"/>
    </source>
</evidence>
<evidence type="ECO:0000256" key="14">
    <source>
        <dbReference type="RuleBase" id="RU003357"/>
    </source>
</evidence>
<dbReference type="InterPro" id="IPR000531">
    <property type="entry name" value="Beta-barrel_TonB"/>
</dbReference>